<evidence type="ECO:0000313" key="1">
    <source>
        <dbReference type="EMBL" id="MDL9981384.1"/>
    </source>
</evidence>
<dbReference type="Proteomes" id="UP001235064">
    <property type="component" value="Unassembled WGS sequence"/>
</dbReference>
<dbReference type="InterPro" id="IPR011008">
    <property type="entry name" value="Dimeric_a/b-barrel"/>
</dbReference>
<dbReference type="RefSeq" id="WP_286290478.1">
    <property type="nucleotide sequence ID" value="NZ_JASXSZ010000008.1"/>
</dbReference>
<dbReference type="EMBL" id="JASXSZ010000008">
    <property type="protein sequence ID" value="MDL9981384.1"/>
    <property type="molecule type" value="Genomic_DNA"/>
</dbReference>
<organism evidence="1 2">
    <name type="scientific">Microbacterium candidum</name>
    <dbReference type="NCBI Taxonomy" id="3041922"/>
    <lineage>
        <taxon>Bacteria</taxon>
        <taxon>Bacillati</taxon>
        <taxon>Actinomycetota</taxon>
        <taxon>Actinomycetes</taxon>
        <taxon>Micrococcales</taxon>
        <taxon>Microbacteriaceae</taxon>
        <taxon>Microbacterium</taxon>
    </lineage>
</organism>
<comment type="caution">
    <text evidence="1">The sequence shown here is derived from an EMBL/GenBank/DDBJ whole genome shotgun (WGS) entry which is preliminary data.</text>
</comment>
<keyword evidence="2" id="KW-1185">Reference proteome</keyword>
<dbReference type="SUPFAM" id="SSF54909">
    <property type="entry name" value="Dimeric alpha+beta barrel"/>
    <property type="match status" value="1"/>
</dbReference>
<evidence type="ECO:0008006" key="3">
    <source>
        <dbReference type="Google" id="ProtNLM"/>
    </source>
</evidence>
<name>A0ABT7N3V6_9MICO</name>
<reference evidence="1 2" key="1">
    <citation type="submission" date="2023-06" db="EMBL/GenBank/DDBJ databases">
        <title>Microbacterium sp. nov., isolated from a waste landfill.</title>
        <authorList>
            <person name="Wen W."/>
        </authorList>
    </citation>
    <scope>NUCLEOTIDE SEQUENCE [LARGE SCALE GENOMIC DNA]</scope>
    <source>
        <strain evidence="1 2">ASV49</strain>
    </source>
</reference>
<sequence length="103" mass="10805">MTTYLLLYKADPAAVAAMPEPTPEEGAAMNKAWMDWAANAGDALTDFGNPTKAVSDGADDWVGGYSLIEAESPEAVEVLLTSHPHRAMGGVIDVYEAVPPPGM</sequence>
<protein>
    <recommendedName>
        <fullName evidence="3">YCII-related domain-containing protein</fullName>
    </recommendedName>
</protein>
<proteinExistence type="predicted"/>
<accession>A0ABT7N3V6</accession>
<gene>
    <name evidence="1" type="ORF">QSV35_18795</name>
</gene>
<evidence type="ECO:0000313" key="2">
    <source>
        <dbReference type="Proteomes" id="UP001235064"/>
    </source>
</evidence>